<gene>
    <name evidence="1" type="ORF">PsorP6_007815</name>
</gene>
<sequence length="231" mass="25767">MKSSANTATEPPQAAPAPAPIPDAKTQVNSTAPDIVVSSTYPHRTDAHQQKRLILGSVKQDNPAWKLVQHSQYGVIQRDCPKFITPSNGQPYELFAEDSDPHDLVYQIPIMPNMYDILQDDGFDSSLTPDVDISSAVLDEEDEASLPISGLMTDSPLLPLTQNVRILQEVRKVPIKVEQVTPTELQRIIDDYLTNEWVNFGSHDDVLAAIQVQPAYFRRAFSLLPDHQDRL</sequence>
<reference evidence="1 2" key="1">
    <citation type="journal article" date="2022" name="bioRxiv">
        <title>The genome of the oomycete Peronosclerospora sorghi, a cosmopolitan pathogen of maize and sorghum, is inflated with dispersed pseudogenes.</title>
        <authorList>
            <person name="Fletcher K."/>
            <person name="Martin F."/>
            <person name="Isakeit T."/>
            <person name="Cavanaugh K."/>
            <person name="Magill C."/>
            <person name="Michelmore R."/>
        </authorList>
    </citation>
    <scope>NUCLEOTIDE SEQUENCE [LARGE SCALE GENOMIC DNA]</scope>
    <source>
        <strain evidence="1">P6</strain>
    </source>
</reference>
<evidence type="ECO:0000313" key="2">
    <source>
        <dbReference type="Proteomes" id="UP001163321"/>
    </source>
</evidence>
<organism evidence="1 2">
    <name type="scientific">Peronosclerospora sorghi</name>
    <dbReference type="NCBI Taxonomy" id="230839"/>
    <lineage>
        <taxon>Eukaryota</taxon>
        <taxon>Sar</taxon>
        <taxon>Stramenopiles</taxon>
        <taxon>Oomycota</taxon>
        <taxon>Peronosporomycetes</taxon>
        <taxon>Peronosporales</taxon>
        <taxon>Peronosporaceae</taxon>
        <taxon>Peronosclerospora</taxon>
    </lineage>
</organism>
<name>A0ACC0WB85_9STRA</name>
<accession>A0ACC0WB85</accession>
<comment type="caution">
    <text evidence="1">The sequence shown here is derived from an EMBL/GenBank/DDBJ whole genome shotgun (WGS) entry which is preliminary data.</text>
</comment>
<protein>
    <submittedName>
        <fullName evidence="1">Uncharacterized protein</fullName>
    </submittedName>
</protein>
<dbReference type="EMBL" id="CM047582">
    <property type="protein sequence ID" value="KAI9915373.1"/>
    <property type="molecule type" value="Genomic_DNA"/>
</dbReference>
<dbReference type="Proteomes" id="UP001163321">
    <property type="component" value="Chromosome 3"/>
</dbReference>
<evidence type="ECO:0000313" key="1">
    <source>
        <dbReference type="EMBL" id="KAI9915373.1"/>
    </source>
</evidence>
<keyword evidence="2" id="KW-1185">Reference proteome</keyword>
<proteinExistence type="predicted"/>